<evidence type="ECO:0000313" key="3">
    <source>
        <dbReference type="Proteomes" id="UP000655588"/>
    </source>
</evidence>
<proteinExistence type="predicted"/>
<feature type="compositionally biased region" description="Acidic residues" evidence="1">
    <location>
        <begin position="13"/>
        <end position="32"/>
    </location>
</feature>
<feature type="region of interest" description="Disordered" evidence="1">
    <location>
        <begin position="1"/>
        <end position="42"/>
    </location>
</feature>
<evidence type="ECO:0000256" key="1">
    <source>
        <dbReference type="SAM" id="MobiDB-lite"/>
    </source>
</evidence>
<evidence type="ECO:0000313" key="2">
    <source>
        <dbReference type="EMBL" id="KAF3430288.1"/>
    </source>
</evidence>
<organism evidence="2 3">
    <name type="scientific">Frieseomelitta varia</name>
    <dbReference type="NCBI Taxonomy" id="561572"/>
    <lineage>
        <taxon>Eukaryota</taxon>
        <taxon>Metazoa</taxon>
        <taxon>Ecdysozoa</taxon>
        <taxon>Arthropoda</taxon>
        <taxon>Hexapoda</taxon>
        <taxon>Insecta</taxon>
        <taxon>Pterygota</taxon>
        <taxon>Neoptera</taxon>
        <taxon>Endopterygota</taxon>
        <taxon>Hymenoptera</taxon>
        <taxon>Apocrita</taxon>
        <taxon>Aculeata</taxon>
        <taxon>Apoidea</taxon>
        <taxon>Anthophila</taxon>
        <taxon>Apidae</taxon>
        <taxon>Frieseomelitta</taxon>
    </lineage>
</organism>
<dbReference type="AlphaFoldDB" id="A0A833WFJ1"/>
<name>A0A833WFJ1_9HYME</name>
<comment type="caution">
    <text evidence="2">The sequence shown here is derived from an EMBL/GenBank/DDBJ whole genome shotgun (WGS) entry which is preliminary data.</text>
</comment>
<gene>
    <name evidence="2" type="ORF">E2986_12089</name>
</gene>
<protein>
    <submittedName>
        <fullName evidence="2">Uncharacterized protein</fullName>
    </submittedName>
</protein>
<accession>A0A833WFJ1</accession>
<keyword evidence="3" id="KW-1185">Reference proteome</keyword>
<dbReference type="Proteomes" id="UP000655588">
    <property type="component" value="Unassembled WGS sequence"/>
</dbReference>
<dbReference type="EMBL" id="WNWW01000080">
    <property type="protein sequence ID" value="KAF3430288.1"/>
    <property type="molecule type" value="Genomic_DNA"/>
</dbReference>
<sequence>MVTPRDRGTTADYDGDDDGDDDDDDDDGDNDGDSDHPTFVSRELLGVLNSAKRLSNAFGD</sequence>
<reference evidence="2" key="1">
    <citation type="submission" date="2019-11" db="EMBL/GenBank/DDBJ databases">
        <title>The nuclear and mitochondrial genomes of Frieseomelitta varia - a highly eusocial stingless bee (Meliponini) with a permanently sterile worker caste.</title>
        <authorList>
            <person name="Freitas F.C.P."/>
            <person name="Lourenco A.P."/>
            <person name="Nunes F.M.F."/>
            <person name="Paschoal A.R."/>
            <person name="Abreu F.C.P."/>
            <person name="Barbin F.O."/>
            <person name="Bataglia L."/>
            <person name="Cardoso-Junior C.A.M."/>
            <person name="Cervoni M.S."/>
            <person name="Silva S.R."/>
            <person name="Dalarmi F."/>
            <person name="Del Lama M.A."/>
            <person name="Depintor T.S."/>
            <person name="Ferreira K.M."/>
            <person name="Goria P.S."/>
            <person name="Jaskot M.C."/>
            <person name="Lago D.C."/>
            <person name="Luna-Lucena D."/>
            <person name="Moda L.M."/>
            <person name="Nascimento L."/>
            <person name="Pedrino M."/>
            <person name="Rabico F.O."/>
            <person name="Sanches F.C."/>
            <person name="Santos D.E."/>
            <person name="Santos C.G."/>
            <person name="Vieira J."/>
            <person name="Lopes T.F."/>
            <person name="Barchuk A.R."/>
            <person name="Hartfelder K."/>
            <person name="Simoes Z.L.P."/>
            <person name="Bitondi M.M.G."/>
            <person name="Pinheiro D.G."/>
        </authorList>
    </citation>
    <scope>NUCLEOTIDE SEQUENCE</scope>
    <source>
        <strain evidence="2">USP_RPSP 00005682</strain>
        <tissue evidence="2">Whole individual</tissue>
    </source>
</reference>